<dbReference type="Pfam" id="PF01850">
    <property type="entry name" value="PIN"/>
    <property type="match status" value="1"/>
</dbReference>
<accession>A0ABT7AYB9</accession>
<sequence>MRYLLDTNVIITYLNNRSTAIRGRLQQIPVQDICVCSVVKSELFYGANKSNNPVKTLSKQKEFLSEFVSLPFDDRSAEVYGSIRADLERKGTPIGAYDLQIAAIAISHNLTLVTHNTREFARIDRLNHEDWDA</sequence>
<dbReference type="InterPro" id="IPR050556">
    <property type="entry name" value="Type_II_TA_system_RNase"/>
</dbReference>
<evidence type="ECO:0000256" key="4">
    <source>
        <dbReference type="ARBA" id="ARBA00022723"/>
    </source>
</evidence>
<evidence type="ECO:0000256" key="7">
    <source>
        <dbReference type="ARBA" id="ARBA00038093"/>
    </source>
</evidence>
<evidence type="ECO:0000256" key="3">
    <source>
        <dbReference type="ARBA" id="ARBA00022722"/>
    </source>
</evidence>
<dbReference type="HAMAP" id="MF_00265">
    <property type="entry name" value="VapC_Nob1"/>
    <property type="match status" value="1"/>
</dbReference>
<keyword evidence="3 8" id="KW-0540">Nuclease</keyword>
<keyword evidence="11" id="KW-1185">Reference proteome</keyword>
<evidence type="ECO:0000256" key="5">
    <source>
        <dbReference type="ARBA" id="ARBA00022801"/>
    </source>
</evidence>
<evidence type="ECO:0000313" key="11">
    <source>
        <dbReference type="Proteomes" id="UP001235303"/>
    </source>
</evidence>
<evidence type="ECO:0000256" key="6">
    <source>
        <dbReference type="ARBA" id="ARBA00022842"/>
    </source>
</evidence>
<dbReference type="EMBL" id="JAQOSP010000133">
    <property type="protein sequence ID" value="MDJ1171881.1"/>
    <property type="molecule type" value="Genomic_DNA"/>
</dbReference>
<keyword evidence="6 8" id="KW-0460">Magnesium</keyword>
<dbReference type="Gene3D" id="3.40.50.1010">
    <property type="entry name" value="5'-nuclease"/>
    <property type="match status" value="1"/>
</dbReference>
<organism evidence="10 11">
    <name type="scientific">Roseofilum acuticapitatum BLCC-M154</name>
    <dbReference type="NCBI Taxonomy" id="3022444"/>
    <lineage>
        <taxon>Bacteria</taxon>
        <taxon>Bacillati</taxon>
        <taxon>Cyanobacteriota</taxon>
        <taxon>Cyanophyceae</taxon>
        <taxon>Desertifilales</taxon>
        <taxon>Desertifilaceae</taxon>
        <taxon>Roseofilum</taxon>
        <taxon>Roseofilum acuticapitatum</taxon>
    </lineage>
</organism>
<keyword evidence="4 8" id="KW-0479">Metal-binding</keyword>
<dbReference type="EC" id="3.1.-.-" evidence="8"/>
<dbReference type="RefSeq" id="WP_283755635.1">
    <property type="nucleotide sequence ID" value="NZ_JAQOSP010000133.1"/>
</dbReference>
<dbReference type="PANTHER" id="PTHR33653">
    <property type="entry name" value="RIBONUCLEASE VAPC2"/>
    <property type="match status" value="1"/>
</dbReference>
<comment type="similarity">
    <text evidence="7 8">Belongs to the PINc/VapC protein family.</text>
</comment>
<dbReference type="SUPFAM" id="SSF88723">
    <property type="entry name" value="PIN domain-like"/>
    <property type="match status" value="1"/>
</dbReference>
<evidence type="ECO:0000256" key="1">
    <source>
        <dbReference type="ARBA" id="ARBA00001946"/>
    </source>
</evidence>
<comment type="caution">
    <text evidence="10">The sequence shown here is derived from an EMBL/GenBank/DDBJ whole genome shotgun (WGS) entry which is preliminary data.</text>
</comment>
<evidence type="ECO:0000256" key="8">
    <source>
        <dbReference type="HAMAP-Rule" id="MF_00265"/>
    </source>
</evidence>
<keyword evidence="2 8" id="KW-1277">Toxin-antitoxin system</keyword>
<feature type="binding site" evidence="8">
    <location>
        <position position="6"/>
    </location>
    <ligand>
        <name>Mg(2+)</name>
        <dbReference type="ChEBI" id="CHEBI:18420"/>
    </ligand>
</feature>
<dbReference type="InterPro" id="IPR029060">
    <property type="entry name" value="PIN-like_dom_sf"/>
</dbReference>
<gene>
    <name evidence="8" type="primary">vapC</name>
    <name evidence="10" type="ORF">PMG71_20845</name>
</gene>
<name>A0ABT7AYB9_9CYAN</name>
<keyword evidence="8" id="KW-0800">Toxin</keyword>
<evidence type="ECO:0000313" key="10">
    <source>
        <dbReference type="EMBL" id="MDJ1171881.1"/>
    </source>
</evidence>
<dbReference type="InterPro" id="IPR022907">
    <property type="entry name" value="VapC_family"/>
</dbReference>
<dbReference type="InterPro" id="IPR002716">
    <property type="entry name" value="PIN_dom"/>
</dbReference>
<evidence type="ECO:0000256" key="2">
    <source>
        <dbReference type="ARBA" id="ARBA00022649"/>
    </source>
</evidence>
<dbReference type="Proteomes" id="UP001235303">
    <property type="component" value="Unassembled WGS sequence"/>
</dbReference>
<keyword evidence="5 8" id="KW-0378">Hydrolase</keyword>
<feature type="domain" description="PIN" evidence="9">
    <location>
        <begin position="3"/>
        <end position="125"/>
    </location>
</feature>
<dbReference type="CDD" id="cd18745">
    <property type="entry name" value="PIN_VapC4-5_FitB-like"/>
    <property type="match status" value="1"/>
</dbReference>
<feature type="binding site" evidence="8">
    <location>
        <position position="98"/>
    </location>
    <ligand>
        <name>Mg(2+)</name>
        <dbReference type="ChEBI" id="CHEBI:18420"/>
    </ligand>
</feature>
<evidence type="ECO:0000259" key="9">
    <source>
        <dbReference type="Pfam" id="PF01850"/>
    </source>
</evidence>
<comment type="cofactor">
    <cofactor evidence="1 8">
        <name>Mg(2+)</name>
        <dbReference type="ChEBI" id="CHEBI:18420"/>
    </cofactor>
</comment>
<reference evidence="10 11" key="1">
    <citation type="submission" date="2023-01" db="EMBL/GenBank/DDBJ databases">
        <title>Novel diversity within Roseofilum (Cyanobacteria; Desertifilaceae) from marine benthic mats with descriptions of four novel species.</title>
        <authorList>
            <person name="Wang Y."/>
            <person name="Berthold D.E."/>
            <person name="Hu J."/>
            <person name="Lefler F.W."/>
            <person name="Laughinghouse H.D. IV."/>
        </authorList>
    </citation>
    <scope>NUCLEOTIDE SEQUENCE [LARGE SCALE GENOMIC DNA]</scope>
    <source>
        <strain evidence="10 11">BLCC-M154</strain>
    </source>
</reference>
<dbReference type="PANTHER" id="PTHR33653:SF1">
    <property type="entry name" value="RIBONUCLEASE VAPC2"/>
    <property type="match status" value="1"/>
</dbReference>
<proteinExistence type="inferred from homology"/>
<protein>
    <recommendedName>
        <fullName evidence="8">Ribonuclease VapC</fullName>
        <shortName evidence="8">RNase VapC</shortName>
        <ecNumber evidence="8">3.1.-.-</ecNumber>
    </recommendedName>
    <alternativeName>
        <fullName evidence="8">Toxin VapC</fullName>
    </alternativeName>
</protein>
<comment type="function">
    <text evidence="8">Toxic component of a toxin-antitoxin (TA) system. An RNase.</text>
</comment>